<evidence type="ECO:0000256" key="1">
    <source>
        <dbReference type="SAM" id="MobiDB-lite"/>
    </source>
</evidence>
<reference evidence="2" key="2">
    <citation type="journal article" date="2015" name="Data Brief">
        <title>Shoot transcriptome of the giant reed, Arundo donax.</title>
        <authorList>
            <person name="Barrero R.A."/>
            <person name="Guerrero F.D."/>
            <person name="Moolhuijzen P."/>
            <person name="Goolsby J.A."/>
            <person name="Tidwell J."/>
            <person name="Bellgard S.E."/>
            <person name="Bellgard M.I."/>
        </authorList>
    </citation>
    <scope>NUCLEOTIDE SEQUENCE</scope>
    <source>
        <tissue evidence="2">Shoot tissue taken approximately 20 cm above the soil surface</tissue>
    </source>
</reference>
<feature type="region of interest" description="Disordered" evidence="1">
    <location>
        <begin position="1"/>
        <end position="22"/>
    </location>
</feature>
<name>A0A0A8ZC77_ARUDO</name>
<organism evidence="2">
    <name type="scientific">Arundo donax</name>
    <name type="common">Giant reed</name>
    <name type="synonym">Donax arundinaceus</name>
    <dbReference type="NCBI Taxonomy" id="35708"/>
    <lineage>
        <taxon>Eukaryota</taxon>
        <taxon>Viridiplantae</taxon>
        <taxon>Streptophyta</taxon>
        <taxon>Embryophyta</taxon>
        <taxon>Tracheophyta</taxon>
        <taxon>Spermatophyta</taxon>
        <taxon>Magnoliopsida</taxon>
        <taxon>Liliopsida</taxon>
        <taxon>Poales</taxon>
        <taxon>Poaceae</taxon>
        <taxon>PACMAD clade</taxon>
        <taxon>Arundinoideae</taxon>
        <taxon>Arundineae</taxon>
        <taxon>Arundo</taxon>
    </lineage>
</organism>
<protein>
    <submittedName>
        <fullName evidence="2">Uncharacterized protein</fullName>
    </submittedName>
</protein>
<dbReference type="AlphaFoldDB" id="A0A0A8ZC77"/>
<dbReference type="EMBL" id="GBRH01260896">
    <property type="protein sequence ID" value="JAD36999.1"/>
    <property type="molecule type" value="Transcribed_RNA"/>
</dbReference>
<sequence length="22" mass="2419">MRSLQISCARPPPRMSGLPCMS</sequence>
<proteinExistence type="predicted"/>
<accession>A0A0A8ZC77</accession>
<reference evidence="2" key="1">
    <citation type="submission" date="2014-09" db="EMBL/GenBank/DDBJ databases">
        <authorList>
            <person name="Magalhaes I.L.F."/>
            <person name="Oliveira U."/>
            <person name="Santos F.R."/>
            <person name="Vidigal T.H.D.A."/>
            <person name="Brescovit A.D."/>
            <person name="Santos A.J."/>
        </authorList>
    </citation>
    <scope>NUCLEOTIDE SEQUENCE</scope>
    <source>
        <tissue evidence="2">Shoot tissue taken approximately 20 cm above the soil surface</tissue>
    </source>
</reference>
<evidence type="ECO:0000313" key="2">
    <source>
        <dbReference type="EMBL" id="JAD36999.1"/>
    </source>
</evidence>